<feature type="compositionally biased region" description="Polar residues" evidence="1">
    <location>
        <begin position="607"/>
        <end position="616"/>
    </location>
</feature>
<dbReference type="Pfam" id="PF14383">
    <property type="entry name" value="VARLMGL"/>
    <property type="match status" value="1"/>
</dbReference>
<dbReference type="InterPro" id="IPR032795">
    <property type="entry name" value="DUF3741-assoc"/>
</dbReference>
<evidence type="ECO:0000256" key="1">
    <source>
        <dbReference type="SAM" id="MobiDB-lite"/>
    </source>
</evidence>
<dbReference type="InterPro" id="IPR025486">
    <property type="entry name" value="DUF4378"/>
</dbReference>
<name>A0AAW1I3Q6_SAPOF</name>
<feature type="compositionally biased region" description="Basic and acidic residues" evidence="1">
    <location>
        <begin position="589"/>
        <end position="606"/>
    </location>
</feature>
<dbReference type="Pfam" id="PF14309">
    <property type="entry name" value="DUF4378"/>
    <property type="match status" value="1"/>
</dbReference>
<dbReference type="PANTHER" id="PTHR21726">
    <property type="entry name" value="PHOSPHATIDYLINOSITOL N-ACETYLGLUCOSAMINYLTRANSFERASE SUBUNIT P DOWN SYNDROME CRITICAL REGION PROTEIN 5 -RELATED"/>
    <property type="match status" value="1"/>
</dbReference>
<accession>A0AAW1I3Q6</accession>
<evidence type="ECO:0000259" key="3">
    <source>
        <dbReference type="Pfam" id="PF14383"/>
    </source>
</evidence>
<dbReference type="EMBL" id="JBDFQZ010000010">
    <property type="protein sequence ID" value="KAK9683193.1"/>
    <property type="molecule type" value="Genomic_DNA"/>
</dbReference>
<evidence type="ECO:0000313" key="5">
    <source>
        <dbReference type="Proteomes" id="UP001443914"/>
    </source>
</evidence>
<dbReference type="PANTHER" id="PTHR21726:SF61">
    <property type="entry name" value="DNAA INITIATOR-ASSOCIATING PROTEIN"/>
    <property type="match status" value="1"/>
</dbReference>
<feature type="domain" description="DUF4378" evidence="2">
    <location>
        <begin position="708"/>
        <end position="868"/>
    </location>
</feature>
<dbReference type="Proteomes" id="UP001443914">
    <property type="component" value="Unassembled WGS sequence"/>
</dbReference>
<feature type="compositionally biased region" description="Polar residues" evidence="1">
    <location>
        <begin position="425"/>
        <end position="436"/>
    </location>
</feature>
<evidence type="ECO:0000313" key="4">
    <source>
        <dbReference type="EMBL" id="KAK9683193.1"/>
    </source>
</evidence>
<protein>
    <recommendedName>
        <fullName evidence="6">DUF4378 domain-containing protein</fullName>
    </recommendedName>
</protein>
<evidence type="ECO:0000259" key="2">
    <source>
        <dbReference type="Pfam" id="PF14309"/>
    </source>
</evidence>
<evidence type="ECO:0008006" key="6">
    <source>
        <dbReference type="Google" id="ProtNLM"/>
    </source>
</evidence>
<feature type="region of interest" description="Disordered" evidence="1">
    <location>
        <begin position="406"/>
        <end position="480"/>
    </location>
</feature>
<feature type="compositionally biased region" description="Low complexity" evidence="1">
    <location>
        <begin position="656"/>
        <end position="669"/>
    </location>
</feature>
<feature type="compositionally biased region" description="Polar residues" evidence="1">
    <location>
        <begin position="337"/>
        <end position="352"/>
    </location>
</feature>
<feature type="domain" description="DUF3741" evidence="3">
    <location>
        <begin position="100"/>
        <end position="122"/>
    </location>
</feature>
<feature type="region of interest" description="Disordered" evidence="1">
    <location>
        <begin position="178"/>
        <end position="201"/>
    </location>
</feature>
<feature type="compositionally biased region" description="Polar residues" evidence="1">
    <location>
        <begin position="372"/>
        <end position="385"/>
    </location>
</feature>
<reference evidence="4" key="1">
    <citation type="submission" date="2024-03" db="EMBL/GenBank/DDBJ databases">
        <title>WGS assembly of Saponaria officinalis var. Norfolk2.</title>
        <authorList>
            <person name="Jenkins J."/>
            <person name="Shu S."/>
            <person name="Grimwood J."/>
            <person name="Barry K."/>
            <person name="Goodstein D."/>
            <person name="Schmutz J."/>
            <person name="Leebens-Mack J."/>
            <person name="Osbourn A."/>
        </authorList>
    </citation>
    <scope>NUCLEOTIDE SEQUENCE [LARGE SCALE GENOMIC DNA]</scope>
    <source>
        <strain evidence="4">JIC</strain>
    </source>
</reference>
<feature type="compositionally biased region" description="Polar residues" evidence="1">
    <location>
        <begin position="313"/>
        <end position="329"/>
    </location>
</feature>
<feature type="region of interest" description="Disordered" evidence="1">
    <location>
        <begin position="310"/>
        <end position="385"/>
    </location>
</feature>
<keyword evidence="5" id="KW-1185">Reference proteome</keyword>
<gene>
    <name evidence="4" type="ORF">RND81_10G122300</name>
</gene>
<feature type="region of interest" description="Disordered" evidence="1">
    <location>
        <begin position="656"/>
        <end position="675"/>
    </location>
</feature>
<comment type="caution">
    <text evidence="4">The sequence shown here is derived from an EMBL/GenBank/DDBJ whole genome shotgun (WGS) entry which is preliminary data.</text>
</comment>
<sequence length="882" mass="98740">MNEFSSVKSSSSLAITERKSYIQKTGGCVGIFFQLFDWNRRFAKKKFFPKKLLTPGRTKVSKKFNADEKLPVTKHLLIAEENSGGFPSKMKKKNGDYKLETKKHEMQSPGLVARLMGLEAMPVVVVDEFDKSSSKFVELSPEKANVRPQKLQKTGASERRPVTRFGAEALQIKSVLSRSRKHHYQHPPKLVSPVKSPKMGRSGSRLIDVAARVLEPGRQASNRARCSLSYPSSPVTEVRKEDLMNDVIPVSSEERGCRNCGNVFGPVMEQSRDFDELGYDFRDGRSRPFVYLENENDVVLLKTTRRYEPECIPSQSEDSTSVQTPSQRYDQIPVSRIFTSQKDTSRPTSVKSRLQRPGQVSPAERIPPKSKLANSHSRRVLSSSPVNDVAEGKDFIALNRNISRSKLRVPNKPDNGLKGERMFQTGKNDSLTSQRNPVRKRTVPGSSSFEKRRNDGIHTSTVNEKFPRTRQASQRGTKETVPTDVVSFTFNSPVKRSPVRKRDVIHSIDEEDVKESIMEVVNAEQSSRNHSRMNGDALGDLLEQKLKELTHQVENEAAAGFTPSSRTTASILQELISALTMERPISSEGRDFVTNKKDSECSDISDRISQANSSNKRSSDGMSRGIDHFSPGCVLDASFSNESCISSSIDESSVKLAPPDADLSDSASSTNPAQKPDIKAVTDLVTHTSAVLNDVKCVHAKLIATKRDYMQEIVLNAELLFGNAANLHSSSRFIDFLFGPFLDELETLVIAAWKNSIILGIEVKKEENPLRRFLLDCLVESLDVKYSRYINSGFRTWSRLPKTVNADVLIKEFDEEVRKWISFAGKTPDEIIEREMGSSLGKWTDFELEAFENGVEINQEIVQSLVDEIVTDLCATELSFCC</sequence>
<dbReference type="AlphaFoldDB" id="A0AAW1I3Q6"/>
<proteinExistence type="predicted"/>
<feature type="region of interest" description="Disordered" evidence="1">
    <location>
        <begin position="589"/>
        <end position="623"/>
    </location>
</feature>
<organism evidence="4 5">
    <name type="scientific">Saponaria officinalis</name>
    <name type="common">Common soapwort</name>
    <name type="synonym">Lychnis saponaria</name>
    <dbReference type="NCBI Taxonomy" id="3572"/>
    <lineage>
        <taxon>Eukaryota</taxon>
        <taxon>Viridiplantae</taxon>
        <taxon>Streptophyta</taxon>
        <taxon>Embryophyta</taxon>
        <taxon>Tracheophyta</taxon>
        <taxon>Spermatophyta</taxon>
        <taxon>Magnoliopsida</taxon>
        <taxon>eudicotyledons</taxon>
        <taxon>Gunneridae</taxon>
        <taxon>Pentapetalae</taxon>
        <taxon>Caryophyllales</taxon>
        <taxon>Caryophyllaceae</taxon>
        <taxon>Caryophylleae</taxon>
        <taxon>Saponaria</taxon>
    </lineage>
</organism>
<feature type="compositionally biased region" description="Low complexity" evidence="1">
    <location>
        <begin position="187"/>
        <end position="197"/>
    </location>
</feature>